<dbReference type="Gene3D" id="3.90.1570.50">
    <property type="match status" value="1"/>
</dbReference>
<dbReference type="SMART" id="SM00487">
    <property type="entry name" value="DEXDc"/>
    <property type="match status" value="1"/>
</dbReference>
<evidence type="ECO:0000313" key="12">
    <source>
        <dbReference type="EMBL" id="RKI93716.1"/>
    </source>
</evidence>
<dbReference type="InterPro" id="IPR055180">
    <property type="entry name" value="HsdR_RecA-like_helicase_dom_2"/>
</dbReference>
<dbReference type="SUPFAM" id="SSF52540">
    <property type="entry name" value="P-loop containing nucleoside triphosphate hydrolases"/>
    <property type="match status" value="2"/>
</dbReference>
<sequence>MTVFNEDTRVKIPATIQFLRLNYNYQSLKADDIDIDFNTKIFVNRFKPALETINGRKFTYDEIKSIITNIYSILKNNDLGKEFYNWLIDPKDKVKLIDFEDVSKNDFAVVDELPFSVVEGTEEGSFRPDINILINGMPLAFLEVKKPNNDGGIQKEFDRMINKRLQNPDYRKFFNFIQFVSFSNNMEYEEDDDAEDVKAGSFYTTSNGNNTSFSFFREDDEQYHLSYPYKEIDMDTIKYVMRDCGYNPAETDTPEFAENLKTATPCNSFVTSVYDKERFLYFLQYGIMFINNKIPEKHIMRYPQFFATRKMIERLESGGKGGIIWHTQGSGKTAIAAFSNRVIRDYYSKKNISTRFFFVVDRLDLLTQASIEFTNRGLNTVNCENKTAFSKELNKSLSTDVGSKAIGEICVVNIQKFEGKMPEAKNDYNAKVQRIFFVDEAHRSYSSTGEFFKNLMTCDLDAVYIALTGTPLLSKKERSNLKFGDYIHKYFYDKSIADGYTLRIKKENIDTVAKSEIKKNLEIEDKQLEDKDVYESDAYVKALGEFIEKDFINFRLQNSDTSIGGMIVCRTNPQAKKVHQWFEDNSKLNTGLVITDTDDPKQKQINKNNQMDFRETLAPDILVVNFMLTTGYDVKRLKKMYLLRGPHAQSLLQTISRVNRPYKSPNGKIYKYGYIVDFVDIEQEYDKTIEAYIKELEADLNENGENEGSLSGLVVDKEDINRKYHKYVDELEDIISTDNLERFSKQLTFYNKETLLKIRRLLNGIKECQTEFILSRAMDYAAQIDSDKNKKLLKSTQERIDFINLSQNTVDMMDVISNDDVVEILYEFIKVKIIIMDLGQMTQDNPKFQRFSKVVRDIQNEIKKNKNKSDIKIRKLDELLQKIFNDLSISDLNDLDSITDELLEALERARNINYENERLSKIYGGNYAFVKTYQDAIETYPADKSEIERTLVIIYKAIEDALDKEIVTIQGRKNFADSIKSKATKILLKEKLYGEIKGFYAQLLNDLYTNIQIFK</sequence>
<dbReference type="Proteomes" id="UP000280696">
    <property type="component" value="Unassembled WGS sequence"/>
</dbReference>
<evidence type="ECO:0000256" key="8">
    <source>
        <dbReference type="ARBA" id="ARBA00022801"/>
    </source>
</evidence>
<evidence type="ECO:0000256" key="2">
    <source>
        <dbReference type="ARBA" id="ARBA00008598"/>
    </source>
</evidence>
<dbReference type="Pfam" id="PF22679">
    <property type="entry name" value="T1R_D3-like"/>
    <property type="match status" value="1"/>
</dbReference>
<evidence type="ECO:0000313" key="13">
    <source>
        <dbReference type="Proteomes" id="UP000280696"/>
    </source>
</evidence>
<dbReference type="InterPro" id="IPR027417">
    <property type="entry name" value="P-loop_NTPase"/>
</dbReference>
<dbReference type="Gene3D" id="3.40.50.300">
    <property type="entry name" value="P-loop containing nucleotide triphosphate hydrolases"/>
    <property type="match status" value="2"/>
</dbReference>
<comment type="catalytic activity">
    <reaction evidence="1">
        <text>Endonucleolytic cleavage of DNA to give random double-stranded fragments with terminal 5'-phosphates, ATP is simultaneously hydrolyzed.</text>
        <dbReference type="EC" id="3.1.21.3"/>
    </reaction>
</comment>
<keyword evidence="10" id="KW-0238">DNA-binding</keyword>
<evidence type="ECO:0000256" key="3">
    <source>
        <dbReference type="ARBA" id="ARBA00012654"/>
    </source>
</evidence>
<dbReference type="PANTHER" id="PTHR30195:SF15">
    <property type="entry name" value="TYPE I RESTRICTION ENZYME HINDI ENDONUCLEASE SUBUNIT"/>
    <property type="match status" value="1"/>
</dbReference>
<dbReference type="GO" id="GO:0009307">
    <property type="term" value="P:DNA restriction-modification system"/>
    <property type="evidence" value="ECO:0007669"/>
    <property type="project" value="UniProtKB-KW"/>
</dbReference>
<evidence type="ECO:0000259" key="11">
    <source>
        <dbReference type="SMART" id="SM00487"/>
    </source>
</evidence>
<dbReference type="InterPro" id="IPR014001">
    <property type="entry name" value="Helicase_ATP-bd"/>
</dbReference>
<dbReference type="Pfam" id="PF04313">
    <property type="entry name" value="HSDR_N"/>
    <property type="match status" value="1"/>
</dbReference>
<dbReference type="OrthoDB" id="9758243at2"/>
<dbReference type="InterPro" id="IPR040980">
    <property type="entry name" value="SWI2_SNF2"/>
</dbReference>
<comment type="caution">
    <text evidence="12">The sequence shown here is derived from an EMBL/GenBank/DDBJ whole genome shotgun (WGS) entry which is preliminary data.</text>
</comment>
<keyword evidence="7 12" id="KW-0255">Endonuclease</keyword>
<dbReference type="RefSeq" id="WP_120466718.1">
    <property type="nucleotide sequence ID" value="NZ_CATJBT010000261.1"/>
</dbReference>
<dbReference type="GO" id="GO:0005524">
    <property type="term" value="F:ATP binding"/>
    <property type="evidence" value="ECO:0007669"/>
    <property type="project" value="UniProtKB-KW"/>
</dbReference>
<dbReference type="PANTHER" id="PTHR30195">
    <property type="entry name" value="TYPE I SITE-SPECIFIC DEOXYRIBONUCLEASE PROTEIN SUBUNIT M AND R"/>
    <property type="match status" value="1"/>
</dbReference>
<dbReference type="InterPro" id="IPR007409">
    <property type="entry name" value="Restrct_endonuc_type1_HsdR_N"/>
</dbReference>
<comment type="similarity">
    <text evidence="2">Belongs to the HsdR family.</text>
</comment>
<protein>
    <recommendedName>
        <fullName evidence="3">type I site-specific deoxyribonuclease</fullName>
        <ecNumber evidence="3">3.1.21.3</ecNumber>
    </recommendedName>
</protein>
<dbReference type="AlphaFoldDB" id="A0A3A9B2N1"/>
<dbReference type="Pfam" id="PF18766">
    <property type="entry name" value="SWI2_SNF2"/>
    <property type="match status" value="1"/>
</dbReference>
<dbReference type="EC" id="3.1.21.3" evidence="3"/>
<evidence type="ECO:0000256" key="5">
    <source>
        <dbReference type="ARBA" id="ARBA00022741"/>
    </source>
</evidence>
<keyword evidence="13" id="KW-1185">Reference proteome</keyword>
<organism evidence="12 13">
    <name type="scientific">Parablautia intestinalis</name>
    <dbReference type="NCBI Taxonomy" id="2320100"/>
    <lineage>
        <taxon>Bacteria</taxon>
        <taxon>Bacillati</taxon>
        <taxon>Bacillota</taxon>
        <taxon>Clostridia</taxon>
        <taxon>Lachnospirales</taxon>
        <taxon>Lachnospiraceae</taxon>
        <taxon>Parablautia</taxon>
    </lineage>
</organism>
<dbReference type="EMBL" id="RAYQ01000002">
    <property type="protein sequence ID" value="RKI93716.1"/>
    <property type="molecule type" value="Genomic_DNA"/>
</dbReference>
<evidence type="ECO:0000256" key="7">
    <source>
        <dbReference type="ARBA" id="ARBA00022759"/>
    </source>
</evidence>
<dbReference type="InterPro" id="IPR051268">
    <property type="entry name" value="Type-I_R_enzyme_R_subunit"/>
</dbReference>
<evidence type="ECO:0000256" key="6">
    <source>
        <dbReference type="ARBA" id="ARBA00022747"/>
    </source>
</evidence>
<evidence type="ECO:0000256" key="1">
    <source>
        <dbReference type="ARBA" id="ARBA00000851"/>
    </source>
</evidence>
<gene>
    <name evidence="12" type="ORF">D7V94_03315</name>
</gene>
<keyword evidence="9" id="KW-0067">ATP-binding</keyword>
<feature type="domain" description="Helicase ATP-binding" evidence="11">
    <location>
        <begin position="296"/>
        <end position="503"/>
    </location>
</feature>
<dbReference type="GO" id="GO:0003677">
    <property type="term" value="F:DNA binding"/>
    <property type="evidence" value="ECO:0007669"/>
    <property type="project" value="UniProtKB-KW"/>
</dbReference>
<reference evidence="12 13" key="1">
    <citation type="submission" date="2018-09" db="EMBL/GenBank/DDBJ databases">
        <title>Murine metabolic-syndrome-specific gut microbial biobank.</title>
        <authorList>
            <person name="Liu C."/>
        </authorList>
    </citation>
    <scope>NUCLEOTIDE SEQUENCE [LARGE SCALE GENOMIC DNA]</scope>
    <source>
        <strain evidence="12 13">0.1xD8-82</strain>
    </source>
</reference>
<name>A0A3A9B2N1_9FIRM</name>
<accession>A0A3A9B2N1</accession>
<keyword evidence="8" id="KW-0378">Hydrolase</keyword>
<dbReference type="CDD" id="cd22332">
    <property type="entry name" value="HsdR_N"/>
    <property type="match status" value="1"/>
</dbReference>
<evidence type="ECO:0000256" key="10">
    <source>
        <dbReference type="ARBA" id="ARBA00023125"/>
    </source>
</evidence>
<dbReference type="GO" id="GO:0009035">
    <property type="term" value="F:type I site-specific deoxyribonuclease activity"/>
    <property type="evidence" value="ECO:0007669"/>
    <property type="project" value="UniProtKB-EC"/>
</dbReference>
<keyword evidence="6" id="KW-0680">Restriction system</keyword>
<keyword evidence="4" id="KW-0540">Nuclease</keyword>
<proteinExistence type="inferred from homology"/>
<evidence type="ECO:0000256" key="9">
    <source>
        <dbReference type="ARBA" id="ARBA00022840"/>
    </source>
</evidence>
<keyword evidence="5" id="KW-0547">Nucleotide-binding</keyword>
<evidence type="ECO:0000256" key="4">
    <source>
        <dbReference type="ARBA" id="ARBA00022722"/>
    </source>
</evidence>